<dbReference type="GO" id="GO:0008757">
    <property type="term" value="F:S-adenosylmethionine-dependent methyltransferase activity"/>
    <property type="evidence" value="ECO:0007669"/>
    <property type="project" value="InterPro"/>
</dbReference>
<evidence type="ECO:0000259" key="9">
    <source>
        <dbReference type="Pfam" id="PF08241"/>
    </source>
</evidence>
<evidence type="ECO:0000256" key="3">
    <source>
        <dbReference type="ARBA" id="ARBA00012327"/>
    </source>
</evidence>
<dbReference type="SUPFAM" id="SSF53335">
    <property type="entry name" value="S-adenosyl-L-methionine-dependent methyltransferases"/>
    <property type="match status" value="1"/>
</dbReference>
<dbReference type="GO" id="GO:0032259">
    <property type="term" value="P:methylation"/>
    <property type="evidence" value="ECO:0007669"/>
    <property type="project" value="UniProtKB-KW"/>
</dbReference>
<dbReference type="InterPro" id="IPR011814">
    <property type="entry name" value="BioC"/>
</dbReference>
<dbReference type="EC" id="2.1.1.197" evidence="3 8"/>
<evidence type="ECO:0000256" key="5">
    <source>
        <dbReference type="ARBA" id="ARBA00022679"/>
    </source>
</evidence>
<keyword evidence="4 8" id="KW-0489">Methyltransferase</keyword>
<dbReference type="EMBL" id="JAAVXB010000003">
    <property type="protein sequence ID" value="NKF22204.1"/>
    <property type="molecule type" value="Genomic_DNA"/>
</dbReference>
<proteinExistence type="inferred from homology"/>
<gene>
    <name evidence="8" type="primary">bioC</name>
    <name evidence="10" type="ORF">G7Y82_07730</name>
</gene>
<comment type="caution">
    <text evidence="10">The sequence shown here is derived from an EMBL/GenBank/DDBJ whole genome shotgun (WGS) entry which is preliminary data.</text>
</comment>
<evidence type="ECO:0000313" key="10">
    <source>
        <dbReference type="EMBL" id="NKF22204.1"/>
    </source>
</evidence>
<dbReference type="InterPro" id="IPR050602">
    <property type="entry name" value="Malonyl-ACP_OMT"/>
</dbReference>
<dbReference type="HAMAP" id="MF_00835">
    <property type="entry name" value="BioC"/>
    <property type="match status" value="1"/>
</dbReference>
<accession>A0A969W9U6</accession>
<organism evidence="10 11">
    <name type="scientific">Solimonas marina</name>
    <dbReference type="NCBI Taxonomy" id="2714601"/>
    <lineage>
        <taxon>Bacteria</taxon>
        <taxon>Pseudomonadati</taxon>
        <taxon>Pseudomonadota</taxon>
        <taxon>Gammaproteobacteria</taxon>
        <taxon>Nevskiales</taxon>
        <taxon>Nevskiaceae</taxon>
        <taxon>Solimonas</taxon>
    </lineage>
</organism>
<dbReference type="InterPro" id="IPR013216">
    <property type="entry name" value="Methyltransf_11"/>
</dbReference>
<evidence type="ECO:0000256" key="2">
    <source>
        <dbReference type="ARBA" id="ARBA00004746"/>
    </source>
</evidence>
<protein>
    <recommendedName>
        <fullName evidence="3 8">Malonyl-[acyl-carrier protein] O-methyltransferase</fullName>
        <shortName evidence="8">Malonyl-ACP O-methyltransferase</shortName>
        <ecNumber evidence="3 8">2.1.1.197</ecNumber>
    </recommendedName>
    <alternativeName>
        <fullName evidence="8">Biotin synthesis protein BioC</fullName>
    </alternativeName>
</protein>
<comment type="function">
    <text evidence="8">Converts the free carboxyl group of a malonyl-thioester to its methyl ester by transfer of a methyl group from S-adenosyl-L-methionine (SAM). It allows to synthesize pimeloyl-ACP via the fatty acid synthetic pathway.</text>
</comment>
<keyword evidence="5 8" id="KW-0808">Transferase</keyword>
<dbReference type="PANTHER" id="PTHR13090:SF1">
    <property type="entry name" value="ARGININE-HYDROXYLASE NDUFAF5, MITOCHONDRIAL"/>
    <property type="match status" value="1"/>
</dbReference>
<dbReference type="AlphaFoldDB" id="A0A969W9U6"/>
<evidence type="ECO:0000256" key="7">
    <source>
        <dbReference type="ARBA" id="ARBA00022756"/>
    </source>
</evidence>
<keyword evidence="6 8" id="KW-0949">S-adenosyl-L-methionine</keyword>
<evidence type="ECO:0000256" key="8">
    <source>
        <dbReference type="HAMAP-Rule" id="MF_00835"/>
    </source>
</evidence>
<reference evidence="10" key="1">
    <citation type="submission" date="2020-03" db="EMBL/GenBank/DDBJ databases">
        <title>Solimonas marina sp. nov., isolated from deep seawater of the Pacific Ocean.</title>
        <authorList>
            <person name="Liu X."/>
            <person name="Lai Q."/>
            <person name="Sun F."/>
            <person name="Gai Y."/>
            <person name="Li G."/>
            <person name="Shao Z."/>
        </authorList>
    </citation>
    <scope>NUCLEOTIDE SEQUENCE</scope>
    <source>
        <strain evidence="10">C16B3</strain>
    </source>
</reference>
<evidence type="ECO:0000313" key="11">
    <source>
        <dbReference type="Proteomes" id="UP000653472"/>
    </source>
</evidence>
<evidence type="ECO:0000256" key="6">
    <source>
        <dbReference type="ARBA" id="ARBA00022691"/>
    </source>
</evidence>
<dbReference type="PANTHER" id="PTHR13090">
    <property type="entry name" value="ARGININE-HYDROXYLASE NDUFAF5, MITOCHONDRIAL"/>
    <property type="match status" value="1"/>
</dbReference>
<dbReference type="Gene3D" id="3.40.50.150">
    <property type="entry name" value="Vaccinia Virus protein VP39"/>
    <property type="match status" value="1"/>
</dbReference>
<dbReference type="GO" id="GO:0009102">
    <property type="term" value="P:biotin biosynthetic process"/>
    <property type="evidence" value="ECO:0007669"/>
    <property type="project" value="UniProtKB-UniRule"/>
</dbReference>
<evidence type="ECO:0000256" key="1">
    <source>
        <dbReference type="ARBA" id="ARBA00000852"/>
    </source>
</evidence>
<comment type="similarity">
    <text evidence="8">Belongs to the methyltransferase superfamily.</text>
</comment>
<dbReference type="GO" id="GO:0010340">
    <property type="term" value="F:carboxyl-O-methyltransferase activity"/>
    <property type="evidence" value="ECO:0007669"/>
    <property type="project" value="UniProtKB-UniRule"/>
</dbReference>
<dbReference type="InterPro" id="IPR029063">
    <property type="entry name" value="SAM-dependent_MTases_sf"/>
</dbReference>
<dbReference type="GO" id="GO:0102130">
    <property type="term" value="F:malonyl-CoA methyltransferase activity"/>
    <property type="evidence" value="ECO:0007669"/>
    <property type="project" value="UniProtKB-EC"/>
</dbReference>
<comment type="catalytic activity">
    <reaction evidence="1 8">
        <text>malonyl-[ACP] + S-adenosyl-L-methionine = malonyl-[ACP] methyl ester + S-adenosyl-L-homocysteine</text>
        <dbReference type="Rhea" id="RHEA:17105"/>
        <dbReference type="Rhea" id="RHEA-COMP:9623"/>
        <dbReference type="Rhea" id="RHEA-COMP:9954"/>
        <dbReference type="ChEBI" id="CHEBI:57856"/>
        <dbReference type="ChEBI" id="CHEBI:59789"/>
        <dbReference type="ChEBI" id="CHEBI:78449"/>
        <dbReference type="ChEBI" id="CHEBI:78845"/>
        <dbReference type="EC" id="2.1.1.197"/>
    </reaction>
</comment>
<feature type="domain" description="Methyltransferase type 11" evidence="9">
    <location>
        <begin position="53"/>
        <end position="144"/>
    </location>
</feature>
<sequence>MSGHLPVLDVRRAARNFSRAAAGYERAAQLQDRTRKALLARVAALQPVPRTIVDLGCGTGLGARALQLRHPQATVVALDRAPGMAQVAHRSGSRMSVVGDAQALPLRAASADLLFSNLVLQWCPQPQCALAELARVLAPGGVAALSVPGAGTLDELRAAWRAVDTAEHVHAFATQADWSRWARDAGLVVRTAETVLYPEYHADVRALMQSLRDIGARNSSAARRQQWLGKSTFAQLDAAYAPWRYARGVRASWHIIELLLERSG</sequence>
<comment type="pathway">
    <text evidence="2 8">Cofactor biosynthesis; biotin biosynthesis.</text>
</comment>
<dbReference type="Proteomes" id="UP000653472">
    <property type="component" value="Unassembled WGS sequence"/>
</dbReference>
<dbReference type="CDD" id="cd02440">
    <property type="entry name" value="AdoMet_MTases"/>
    <property type="match status" value="1"/>
</dbReference>
<keyword evidence="11" id="KW-1185">Reference proteome</keyword>
<name>A0A969W9U6_9GAMM</name>
<keyword evidence="7 8" id="KW-0093">Biotin biosynthesis</keyword>
<dbReference type="Pfam" id="PF08241">
    <property type="entry name" value="Methyltransf_11"/>
    <property type="match status" value="1"/>
</dbReference>
<dbReference type="RefSeq" id="WP_168147444.1">
    <property type="nucleotide sequence ID" value="NZ_JAAVXB010000003.1"/>
</dbReference>
<evidence type="ECO:0000256" key="4">
    <source>
        <dbReference type="ARBA" id="ARBA00022603"/>
    </source>
</evidence>